<dbReference type="CDD" id="cd00834">
    <property type="entry name" value="KAS_I_II"/>
    <property type="match status" value="1"/>
</dbReference>
<evidence type="ECO:0000256" key="12">
    <source>
        <dbReference type="ARBA" id="ARBA00047318"/>
    </source>
</evidence>
<evidence type="ECO:0000259" key="17">
    <source>
        <dbReference type="PROSITE" id="PS52004"/>
    </source>
</evidence>
<name>A0A931AU09_9FIRM</name>
<dbReference type="NCBIfam" id="TIGR03150">
    <property type="entry name" value="fabF"/>
    <property type="match status" value="1"/>
</dbReference>
<dbReference type="GO" id="GO:0005829">
    <property type="term" value="C:cytosol"/>
    <property type="evidence" value="ECO:0007669"/>
    <property type="project" value="TreeGrafter"/>
</dbReference>
<dbReference type="SUPFAM" id="SSF53901">
    <property type="entry name" value="Thiolase-like"/>
    <property type="match status" value="2"/>
</dbReference>
<sequence>MSNRVVVTGVGVLSTLGDSKDEFWSNLIAGKSGISEIEGIKNIEEYPSRIGAELKEFNAEKYMTRKDRKRMALFTQYAIYTAMEALADADLEIGDEIANETGVIVGSGIGGLEVMEEQIKRLHDRGPGRISPFFIPMMISNMGSGQVSIYTGAKGPNNNTVTACASGTHAIGDAMEIIKRGDAKVMIAGGSEASITPSALAGFGSMKALSTRNDEPEKASRPFDKDRDGFVIGEGSGMVVLEDLEHAKARGARIYGEVLGYGFTGDAHHITQPAPEGEGAARAMKMALDKAGIDYNEMGYINAHGTSTPFNDKFETMAIKAVFGEHADNLPISSTKSMTGHLLGAAGGVELIASLLSVYNKEVPPTINYENLDVDCDLDYVPGKSRKIEDLKYSMSNSFGFGGHNACLVVGEYTE</sequence>
<comment type="caution">
    <text evidence="18">The sequence shown here is derived from an EMBL/GenBank/DDBJ whole genome shotgun (WGS) entry which is preliminary data.</text>
</comment>
<evidence type="ECO:0000256" key="5">
    <source>
        <dbReference type="ARBA" id="ARBA00022516"/>
    </source>
</evidence>
<dbReference type="Proteomes" id="UP000621436">
    <property type="component" value="Unassembled WGS sequence"/>
</dbReference>
<keyword evidence="9 14" id="KW-0275">Fatty acid biosynthesis</keyword>
<feature type="active site" description="For beta-ketoacyl synthase activity" evidence="15">
    <location>
        <position position="164"/>
    </location>
</feature>
<evidence type="ECO:0000256" key="8">
    <source>
        <dbReference type="ARBA" id="ARBA00023098"/>
    </source>
</evidence>
<evidence type="ECO:0000256" key="14">
    <source>
        <dbReference type="PIRNR" id="PIRNR000447"/>
    </source>
</evidence>
<dbReference type="Pfam" id="PF00109">
    <property type="entry name" value="ketoacyl-synt"/>
    <property type="match status" value="1"/>
</dbReference>
<accession>A0A931AU09</accession>
<keyword evidence="8" id="KW-0443">Lipid metabolism</keyword>
<comment type="pathway">
    <text evidence="1 14">Lipid metabolism; fatty acid biosynthesis.</text>
</comment>
<evidence type="ECO:0000256" key="15">
    <source>
        <dbReference type="PIRSR" id="PIRSR000447-1"/>
    </source>
</evidence>
<organism evidence="18 19">
    <name type="scientific">Halonatronomonas betaini</name>
    <dbReference type="NCBI Taxonomy" id="2778430"/>
    <lineage>
        <taxon>Bacteria</taxon>
        <taxon>Bacillati</taxon>
        <taxon>Bacillota</taxon>
        <taxon>Clostridia</taxon>
        <taxon>Halanaerobiales</taxon>
        <taxon>Halarsenatibacteraceae</taxon>
        <taxon>Halonatronomonas</taxon>
    </lineage>
</organism>
<protein>
    <recommendedName>
        <fullName evidence="4 14">3-oxoacyl-[acyl-carrier-protein] synthase 2</fullName>
        <ecNumber evidence="3 14">2.3.1.179</ecNumber>
    </recommendedName>
</protein>
<dbReference type="PANTHER" id="PTHR11712">
    <property type="entry name" value="POLYKETIDE SYNTHASE-RELATED"/>
    <property type="match status" value="1"/>
</dbReference>
<reference evidence="18" key="1">
    <citation type="submission" date="2020-11" db="EMBL/GenBank/DDBJ databases">
        <title>Halonatronomonas betainensis gen. nov., sp. nov. a novel haloalkaliphilic representative of the family Halanaerobiacae capable of betaine degradation.</title>
        <authorList>
            <person name="Boltyanskaya Y."/>
            <person name="Kevbrin V."/>
            <person name="Detkova E."/>
            <person name="Grouzdev D.S."/>
            <person name="Koziaeva V."/>
            <person name="Zhilina T."/>
        </authorList>
    </citation>
    <scope>NUCLEOTIDE SEQUENCE</scope>
    <source>
        <strain evidence="18">Z-7014</strain>
    </source>
</reference>
<dbReference type="InterPro" id="IPR014030">
    <property type="entry name" value="Ketoacyl_synth_N"/>
</dbReference>
<evidence type="ECO:0000256" key="2">
    <source>
        <dbReference type="ARBA" id="ARBA00008467"/>
    </source>
</evidence>
<evidence type="ECO:0000256" key="16">
    <source>
        <dbReference type="RuleBase" id="RU003694"/>
    </source>
</evidence>
<dbReference type="InterPro" id="IPR020841">
    <property type="entry name" value="PKS_Beta-ketoAc_synthase_dom"/>
</dbReference>
<dbReference type="InterPro" id="IPR016039">
    <property type="entry name" value="Thiolase-like"/>
</dbReference>
<dbReference type="SMART" id="SM00825">
    <property type="entry name" value="PKS_KS"/>
    <property type="match status" value="1"/>
</dbReference>
<comment type="catalytic activity">
    <reaction evidence="12 14">
        <text>(9Z)-hexadecenoyl-[ACP] + malonyl-[ACP] + H(+) = 3-oxo-(11Z)-octadecenoyl-[ACP] + holo-[ACP] + CO2</text>
        <dbReference type="Rhea" id="RHEA:55040"/>
        <dbReference type="Rhea" id="RHEA-COMP:9623"/>
        <dbReference type="Rhea" id="RHEA-COMP:9685"/>
        <dbReference type="Rhea" id="RHEA-COMP:10800"/>
        <dbReference type="Rhea" id="RHEA-COMP:14074"/>
        <dbReference type="ChEBI" id="CHEBI:15378"/>
        <dbReference type="ChEBI" id="CHEBI:16526"/>
        <dbReference type="ChEBI" id="CHEBI:64479"/>
        <dbReference type="ChEBI" id="CHEBI:78449"/>
        <dbReference type="ChEBI" id="CHEBI:83989"/>
        <dbReference type="ChEBI" id="CHEBI:138538"/>
        <dbReference type="EC" id="2.3.1.179"/>
    </reaction>
</comment>
<evidence type="ECO:0000256" key="13">
    <source>
        <dbReference type="ARBA" id="ARBA00047659"/>
    </source>
</evidence>
<dbReference type="RefSeq" id="WP_270453682.1">
    <property type="nucleotide sequence ID" value="NZ_JADPIE010000003.1"/>
</dbReference>
<dbReference type="NCBIfam" id="NF005589">
    <property type="entry name" value="PRK07314.1"/>
    <property type="match status" value="1"/>
</dbReference>
<evidence type="ECO:0000313" key="19">
    <source>
        <dbReference type="Proteomes" id="UP000621436"/>
    </source>
</evidence>
<comment type="similarity">
    <text evidence="2 14 16">Belongs to the thiolase-like superfamily. Beta-ketoacyl-ACP synthases family.</text>
</comment>
<keyword evidence="5 14" id="KW-0444">Lipid biosynthesis</keyword>
<evidence type="ECO:0000256" key="4">
    <source>
        <dbReference type="ARBA" id="ARBA00014657"/>
    </source>
</evidence>
<comment type="catalytic activity">
    <reaction evidence="13 14">
        <text>a fatty acyl-[ACP] + malonyl-[ACP] + H(+) = a 3-oxoacyl-[ACP] + holo-[ACP] + CO2</text>
        <dbReference type="Rhea" id="RHEA:22836"/>
        <dbReference type="Rhea" id="RHEA-COMP:9623"/>
        <dbReference type="Rhea" id="RHEA-COMP:9685"/>
        <dbReference type="Rhea" id="RHEA-COMP:9916"/>
        <dbReference type="Rhea" id="RHEA-COMP:14125"/>
        <dbReference type="ChEBI" id="CHEBI:15378"/>
        <dbReference type="ChEBI" id="CHEBI:16526"/>
        <dbReference type="ChEBI" id="CHEBI:64479"/>
        <dbReference type="ChEBI" id="CHEBI:78449"/>
        <dbReference type="ChEBI" id="CHEBI:78776"/>
        <dbReference type="ChEBI" id="CHEBI:138651"/>
    </reaction>
</comment>
<evidence type="ECO:0000256" key="3">
    <source>
        <dbReference type="ARBA" id="ARBA00012356"/>
    </source>
</evidence>
<dbReference type="EMBL" id="JADPIE010000003">
    <property type="protein sequence ID" value="MBF8436770.1"/>
    <property type="molecule type" value="Genomic_DNA"/>
</dbReference>
<evidence type="ECO:0000256" key="7">
    <source>
        <dbReference type="ARBA" id="ARBA00022832"/>
    </source>
</evidence>
<comment type="function">
    <text evidence="11 14">Involved in the type II fatty acid elongation cycle. Catalyzes the elongation of a wide range of acyl-ACP by the addition of two carbons from malonyl-ACP to an acyl acceptor. Can efficiently catalyze the conversion of palmitoleoyl-ACP (cis-hexadec-9-enoyl-ACP) to cis-vaccenoyl-ACP (cis-octadec-11-enoyl-ACP), an essential step in the thermal regulation of fatty acid composition.</text>
</comment>
<evidence type="ECO:0000256" key="9">
    <source>
        <dbReference type="ARBA" id="ARBA00023160"/>
    </source>
</evidence>
<evidence type="ECO:0000313" key="18">
    <source>
        <dbReference type="EMBL" id="MBF8436770.1"/>
    </source>
</evidence>
<dbReference type="Gene3D" id="3.40.47.10">
    <property type="match status" value="1"/>
</dbReference>
<dbReference type="PROSITE" id="PS52004">
    <property type="entry name" value="KS3_2"/>
    <property type="match status" value="1"/>
</dbReference>
<dbReference type="InterPro" id="IPR017568">
    <property type="entry name" value="3-oxoacyl-ACP_synth-2"/>
</dbReference>
<feature type="domain" description="Ketosynthase family 3 (KS3)" evidence="17">
    <location>
        <begin position="2"/>
        <end position="412"/>
    </location>
</feature>
<dbReference type="AlphaFoldDB" id="A0A931AU09"/>
<dbReference type="Pfam" id="PF02801">
    <property type="entry name" value="Ketoacyl-synt_C"/>
    <property type="match status" value="1"/>
</dbReference>
<dbReference type="InterPro" id="IPR018201">
    <property type="entry name" value="Ketoacyl_synth_AS"/>
</dbReference>
<dbReference type="InterPro" id="IPR000794">
    <property type="entry name" value="Beta-ketoacyl_synthase"/>
</dbReference>
<dbReference type="GO" id="GO:0006633">
    <property type="term" value="P:fatty acid biosynthetic process"/>
    <property type="evidence" value="ECO:0007669"/>
    <property type="project" value="UniProtKB-UniRule"/>
</dbReference>
<gene>
    <name evidence="18" type="primary">fabF</name>
    <name evidence="18" type="ORF">I0Q91_06765</name>
</gene>
<dbReference type="PROSITE" id="PS00606">
    <property type="entry name" value="KS3_1"/>
    <property type="match status" value="1"/>
</dbReference>
<evidence type="ECO:0000256" key="6">
    <source>
        <dbReference type="ARBA" id="ARBA00022679"/>
    </source>
</evidence>
<evidence type="ECO:0000256" key="11">
    <source>
        <dbReference type="ARBA" id="ARBA00024006"/>
    </source>
</evidence>
<dbReference type="PIRSF" id="PIRSF000447">
    <property type="entry name" value="KAS_II"/>
    <property type="match status" value="1"/>
</dbReference>
<proteinExistence type="inferred from homology"/>
<evidence type="ECO:0000256" key="1">
    <source>
        <dbReference type="ARBA" id="ARBA00005194"/>
    </source>
</evidence>
<dbReference type="InterPro" id="IPR014031">
    <property type="entry name" value="Ketoacyl_synth_C"/>
</dbReference>
<dbReference type="FunFam" id="3.40.47.10:FF:000009">
    <property type="entry name" value="3-oxoacyl-[acyl-carrier-protein] synthase 2"/>
    <property type="match status" value="1"/>
</dbReference>
<dbReference type="PANTHER" id="PTHR11712:SF336">
    <property type="entry name" value="3-OXOACYL-[ACYL-CARRIER-PROTEIN] SYNTHASE, MITOCHONDRIAL"/>
    <property type="match status" value="1"/>
</dbReference>
<keyword evidence="6 14" id="KW-0808">Transferase</keyword>
<keyword evidence="7" id="KW-0276">Fatty acid metabolism</keyword>
<keyword evidence="10 14" id="KW-0012">Acyltransferase</keyword>
<dbReference type="EC" id="2.3.1.179" evidence="3 14"/>
<dbReference type="GO" id="GO:0004315">
    <property type="term" value="F:3-oxoacyl-[acyl-carrier-protein] synthase activity"/>
    <property type="evidence" value="ECO:0007669"/>
    <property type="project" value="UniProtKB-UniRule"/>
</dbReference>
<keyword evidence="19" id="KW-1185">Reference proteome</keyword>
<evidence type="ECO:0000256" key="10">
    <source>
        <dbReference type="ARBA" id="ARBA00023315"/>
    </source>
</evidence>